<reference evidence="8" key="1">
    <citation type="submission" date="2015-08" db="EMBL/GenBank/DDBJ databases">
        <authorList>
            <person name="Babu N.S."/>
            <person name="Beckwith C.J."/>
            <person name="Beseler K.G."/>
            <person name="Brison A."/>
            <person name="Carone J.V."/>
            <person name="Caskin T.P."/>
            <person name="Diamond M."/>
            <person name="Durham M.E."/>
            <person name="Foxe J.M."/>
            <person name="Go M."/>
            <person name="Henderson B.A."/>
            <person name="Jones I.B."/>
            <person name="McGettigan J.A."/>
            <person name="Micheletti S.J."/>
            <person name="Nasrallah M.E."/>
            <person name="Ortiz D."/>
            <person name="Piller C.R."/>
            <person name="Privatt S.R."/>
            <person name="Schneider S.L."/>
            <person name="Sharp S."/>
            <person name="Smith T.C."/>
            <person name="Stanton J.D."/>
            <person name="Ullery H.E."/>
            <person name="Wilson R.J."/>
            <person name="Serrano M.G."/>
            <person name="Buck G."/>
            <person name="Lee V."/>
            <person name="Wang Y."/>
            <person name="Carvalho R."/>
            <person name="Voegtly L."/>
            <person name="Shi R."/>
            <person name="Duckworth R."/>
            <person name="Johnson A."/>
            <person name="Loviza R."/>
            <person name="Walstead R."/>
            <person name="Shah Z."/>
            <person name="Kiflezghi M."/>
            <person name="Wade K."/>
            <person name="Ball S.L."/>
            <person name="Bradley K.W."/>
            <person name="Asai D.J."/>
            <person name="Bowman C.A."/>
            <person name="Russell D.A."/>
            <person name="Pope W.H."/>
            <person name="Jacobs-Sera D."/>
            <person name="Hendrix R.W."/>
            <person name="Hatfull G.F."/>
        </authorList>
    </citation>
    <scope>NUCLEOTIDE SEQUENCE</scope>
</reference>
<proteinExistence type="predicted"/>
<evidence type="ECO:0000256" key="6">
    <source>
        <dbReference type="SAM" id="Phobius"/>
    </source>
</evidence>
<feature type="domain" description="VTT" evidence="7">
    <location>
        <begin position="33"/>
        <end position="160"/>
    </location>
</feature>
<dbReference type="PANTHER" id="PTHR42709:SF6">
    <property type="entry name" value="UNDECAPRENYL PHOSPHATE TRANSPORTER A"/>
    <property type="match status" value="1"/>
</dbReference>
<evidence type="ECO:0000259" key="7">
    <source>
        <dbReference type="Pfam" id="PF09335"/>
    </source>
</evidence>
<keyword evidence="2" id="KW-1003">Cell membrane</keyword>
<evidence type="ECO:0000256" key="1">
    <source>
        <dbReference type="ARBA" id="ARBA00004651"/>
    </source>
</evidence>
<evidence type="ECO:0000256" key="5">
    <source>
        <dbReference type="ARBA" id="ARBA00023136"/>
    </source>
</evidence>
<accession>A0A2P2CJ70</accession>
<gene>
    <name evidence="8" type="ORF">NOCA150300</name>
</gene>
<evidence type="ECO:0000256" key="2">
    <source>
        <dbReference type="ARBA" id="ARBA00022475"/>
    </source>
</evidence>
<keyword evidence="4 6" id="KW-1133">Transmembrane helix</keyword>
<feature type="transmembrane region" description="Helical" evidence="6">
    <location>
        <begin position="172"/>
        <end position="193"/>
    </location>
</feature>
<name>A0A2P2CJ70_9ZZZZ</name>
<feature type="transmembrane region" description="Helical" evidence="6">
    <location>
        <begin position="137"/>
        <end position="160"/>
    </location>
</feature>
<dbReference type="Pfam" id="PF09335">
    <property type="entry name" value="VTT_dom"/>
    <property type="match status" value="1"/>
</dbReference>
<dbReference type="PANTHER" id="PTHR42709">
    <property type="entry name" value="ALKALINE PHOSPHATASE LIKE PROTEIN"/>
    <property type="match status" value="1"/>
</dbReference>
<sequence>MDAVLDWVVMVMRTVGSPGVGLATALETVFPPVPSELVLPLAGYTASQGHYGVVAAVAWATAGSLAGALLLYWLGAAWGLERICALADRIPLMHADDVRRAVSWFGDHGRTAVLLGRLVPGVRSLVSIPAGVDRMPLATFCLFTTAGSLVWNAALILAGYELGAQWHRVEAYVGSVGNVVYALLAVAVVVVVARRLRHRVSGGPRRSRQPRSQPPR</sequence>
<organism evidence="8">
    <name type="scientific">metagenome</name>
    <dbReference type="NCBI Taxonomy" id="256318"/>
    <lineage>
        <taxon>unclassified sequences</taxon>
        <taxon>metagenomes</taxon>
    </lineage>
</organism>
<dbReference type="InterPro" id="IPR032816">
    <property type="entry name" value="VTT_dom"/>
</dbReference>
<evidence type="ECO:0000313" key="8">
    <source>
        <dbReference type="EMBL" id="CUR62000.1"/>
    </source>
</evidence>
<evidence type="ECO:0000256" key="3">
    <source>
        <dbReference type="ARBA" id="ARBA00022692"/>
    </source>
</evidence>
<feature type="transmembrane region" description="Helical" evidence="6">
    <location>
        <begin position="51"/>
        <end position="74"/>
    </location>
</feature>
<evidence type="ECO:0000256" key="4">
    <source>
        <dbReference type="ARBA" id="ARBA00022989"/>
    </source>
</evidence>
<protein>
    <submittedName>
        <fullName evidence="8">SNARE associated Golgi protein</fullName>
    </submittedName>
</protein>
<dbReference type="InterPro" id="IPR051311">
    <property type="entry name" value="DedA_domain"/>
</dbReference>
<dbReference type="EMBL" id="CZKB01000025">
    <property type="protein sequence ID" value="CUR62000.1"/>
    <property type="molecule type" value="Genomic_DNA"/>
</dbReference>
<comment type="subcellular location">
    <subcellularLocation>
        <location evidence="1">Cell membrane</location>
        <topology evidence="1">Multi-pass membrane protein</topology>
    </subcellularLocation>
</comment>
<keyword evidence="3 6" id="KW-0812">Transmembrane</keyword>
<keyword evidence="5 6" id="KW-0472">Membrane</keyword>
<dbReference type="AlphaFoldDB" id="A0A2P2CJ70"/>
<dbReference type="GO" id="GO:0005886">
    <property type="term" value="C:plasma membrane"/>
    <property type="evidence" value="ECO:0007669"/>
    <property type="project" value="UniProtKB-SubCell"/>
</dbReference>